<evidence type="ECO:0000313" key="4">
    <source>
        <dbReference type="Proteomes" id="UP000008366"/>
    </source>
</evidence>
<reference evidence="3 4" key="1">
    <citation type="submission" date="2012-08" db="EMBL/GenBank/DDBJ databases">
        <title>Whole genome shotgun sequence of Kineosphaera limosa NBRC 100340.</title>
        <authorList>
            <person name="Yoshida I."/>
            <person name="Isaki S."/>
            <person name="Hosoyama A."/>
            <person name="Tsuchikane K."/>
            <person name="Katsumata H."/>
            <person name="Ando Y."/>
            <person name="Ohji S."/>
            <person name="Hamada M."/>
            <person name="Tamura T."/>
            <person name="Yamazoe A."/>
            <person name="Yamazaki S."/>
            <person name="Fujita N."/>
        </authorList>
    </citation>
    <scope>NUCLEOTIDE SEQUENCE [LARGE SCALE GENOMIC DNA]</scope>
    <source>
        <strain evidence="3 4">NBRC 100340</strain>
    </source>
</reference>
<dbReference type="AlphaFoldDB" id="K6WW43"/>
<comment type="caution">
    <text evidence="3">The sequence shown here is derived from an EMBL/GenBank/DDBJ whole genome shotgun (WGS) entry which is preliminary data.</text>
</comment>
<keyword evidence="2" id="KW-0732">Signal</keyword>
<evidence type="ECO:0008006" key="5">
    <source>
        <dbReference type="Google" id="ProtNLM"/>
    </source>
</evidence>
<dbReference type="eggNOG" id="COG0845">
    <property type="taxonomic scope" value="Bacteria"/>
</dbReference>
<gene>
    <name evidence="3" type="ORF">KILIM_097_00050</name>
</gene>
<dbReference type="Gene3D" id="2.40.420.20">
    <property type="match status" value="1"/>
</dbReference>
<dbReference type="EMBL" id="BAHD01000097">
    <property type="protein sequence ID" value="GAB98056.1"/>
    <property type="molecule type" value="Genomic_DNA"/>
</dbReference>
<feature type="chain" id="PRO_5039240435" description="Peptidoglycan binding-like domain-containing protein" evidence="2">
    <location>
        <begin position="28"/>
        <end position="370"/>
    </location>
</feature>
<sequence>MKRSQAAIGVAACLVAATAGFLTGRLAVGTPEAARSENVPPVTAKVVQGQVTQTVDVPLAMTSAWTTTVTSPAQGPRHVATRVDASEGQPVRVCTSPVAVNDVPIVLMNGSTPLFRDMSVGNRGTDVAGLQAGLKACGLQVSDPAGTLGRSTLDAWNKLARSGANPAEVVGWRQVVMLPAGITQATVAQVPSAGATVGANEPLISLSAGTQIAVGGTSPSTATALRKGQTVPVTLTSGKEVQGTIHAISAPQAAPDPNAGDAAEPAADGRQDPATVPPGQSRLEITLPSPSTDDAPISATIVVADSPASSLAVPLAALTSCGAAACVHVLDGDISREVTVRTGLSSSRLVVVSPIDGQLTVGDAVVVEGP</sequence>
<feature type="region of interest" description="Disordered" evidence="1">
    <location>
        <begin position="250"/>
        <end position="276"/>
    </location>
</feature>
<feature type="signal peptide" evidence="2">
    <location>
        <begin position="1"/>
        <end position="27"/>
    </location>
</feature>
<organism evidence="3 4">
    <name type="scientific">Kineosphaera limosa NBRC 100340</name>
    <dbReference type="NCBI Taxonomy" id="1184609"/>
    <lineage>
        <taxon>Bacteria</taxon>
        <taxon>Bacillati</taxon>
        <taxon>Actinomycetota</taxon>
        <taxon>Actinomycetes</taxon>
        <taxon>Micrococcales</taxon>
        <taxon>Dermatophilaceae</taxon>
        <taxon>Kineosphaera</taxon>
    </lineage>
</organism>
<keyword evidence="4" id="KW-1185">Reference proteome</keyword>
<dbReference type="STRING" id="1184609.KILIM_097_00050"/>
<name>K6WW43_9MICO</name>
<protein>
    <recommendedName>
        <fullName evidence="5">Peptidoglycan binding-like domain-containing protein</fullName>
    </recommendedName>
</protein>
<dbReference type="Proteomes" id="UP000008366">
    <property type="component" value="Unassembled WGS sequence"/>
</dbReference>
<evidence type="ECO:0000313" key="3">
    <source>
        <dbReference type="EMBL" id="GAB98056.1"/>
    </source>
</evidence>
<evidence type="ECO:0000256" key="1">
    <source>
        <dbReference type="SAM" id="MobiDB-lite"/>
    </source>
</evidence>
<evidence type="ECO:0000256" key="2">
    <source>
        <dbReference type="SAM" id="SignalP"/>
    </source>
</evidence>
<proteinExistence type="predicted"/>
<accession>K6WW43</accession>